<feature type="coiled-coil region" evidence="1">
    <location>
        <begin position="231"/>
        <end position="258"/>
    </location>
</feature>
<dbReference type="OrthoDB" id="308634at2759"/>
<keyword evidence="3" id="KW-1185">Reference proteome</keyword>
<comment type="caution">
    <text evidence="2">The sequence shown here is derived from an EMBL/GenBank/DDBJ whole genome shotgun (WGS) entry which is preliminary data.</text>
</comment>
<dbReference type="EMBL" id="CAJJDP010000001">
    <property type="protein sequence ID" value="CAD8132145.1"/>
    <property type="molecule type" value="Genomic_DNA"/>
</dbReference>
<evidence type="ECO:0000313" key="3">
    <source>
        <dbReference type="Proteomes" id="UP000683925"/>
    </source>
</evidence>
<evidence type="ECO:0000313" key="2">
    <source>
        <dbReference type="EMBL" id="CAD8132145.1"/>
    </source>
</evidence>
<gene>
    <name evidence="2" type="ORF">POCTA_138.1.T0030285</name>
</gene>
<keyword evidence="1" id="KW-0175">Coiled coil</keyword>
<dbReference type="Proteomes" id="UP000683925">
    <property type="component" value="Unassembled WGS sequence"/>
</dbReference>
<name>A0A8S1RYK4_PAROT</name>
<sequence>MSQSSKLSLSTLKGQQPLFPTISYKTSESPSKDLVPLTNYMLIEQKQDKINANRMKSGNQLKNERVGTISKYLRQLALMKKGFNQDISKIQDKDKITDSKDTILNSEESTSSFHHLKKIDDKFRKQMFQRISKSCKDLTVQGNFDSQMQNHSIVELDQEQEICEGNISPYIKNQINISPNLYNNFIHNKIQKLSPQKQQNVVLDFSQQNKDFREKNSQIIQMIRNVQQHISKQREEERQNLEKDYKIQKVQRQKERKEGLHNAQVGLKDRRLKLLLNALKGSQSKQNQDPLVLNIKKKQDIKGNQSTIISRKSSFQYYNLNCITDKQNDEKMMRKFSQVSDICSSETSLGSNCYIQFPRKLSKGT</sequence>
<evidence type="ECO:0000256" key="1">
    <source>
        <dbReference type="SAM" id="Coils"/>
    </source>
</evidence>
<proteinExistence type="predicted"/>
<dbReference type="AlphaFoldDB" id="A0A8S1RYK4"/>
<accession>A0A8S1RYK4</accession>
<reference evidence="2" key="1">
    <citation type="submission" date="2021-01" db="EMBL/GenBank/DDBJ databases">
        <authorList>
            <consortium name="Genoscope - CEA"/>
            <person name="William W."/>
        </authorList>
    </citation>
    <scope>NUCLEOTIDE SEQUENCE</scope>
</reference>
<protein>
    <submittedName>
        <fullName evidence="2">Uncharacterized protein</fullName>
    </submittedName>
</protein>
<organism evidence="2 3">
    <name type="scientific">Paramecium octaurelia</name>
    <dbReference type="NCBI Taxonomy" id="43137"/>
    <lineage>
        <taxon>Eukaryota</taxon>
        <taxon>Sar</taxon>
        <taxon>Alveolata</taxon>
        <taxon>Ciliophora</taxon>
        <taxon>Intramacronucleata</taxon>
        <taxon>Oligohymenophorea</taxon>
        <taxon>Peniculida</taxon>
        <taxon>Parameciidae</taxon>
        <taxon>Paramecium</taxon>
    </lineage>
</organism>